<keyword evidence="6" id="KW-0028">Amino-acid biosynthesis</keyword>
<feature type="domain" description="HTH cro/C1-type" evidence="7">
    <location>
        <begin position="9"/>
        <end position="63"/>
    </location>
</feature>
<dbReference type="Proteomes" id="UP000054262">
    <property type="component" value="Unassembled WGS sequence"/>
</dbReference>
<dbReference type="InterPro" id="IPR016181">
    <property type="entry name" value="Acyl_CoA_acyltransferase"/>
</dbReference>
<reference evidence="9 10" key="1">
    <citation type="submission" date="2006-11" db="EMBL/GenBank/DDBJ databases">
        <authorList>
            <person name="Giovannoni S."/>
            <person name="Vergin K."/>
            <person name="Ferriera S."/>
            <person name="Johnson J."/>
            <person name="Kravitz S."/>
            <person name="Beeson K."/>
            <person name="Sutton G."/>
            <person name="Rogers Y.-H."/>
            <person name="Friedman R."/>
            <person name="Frazier M."/>
            <person name="Venter J.C."/>
        </authorList>
    </citation>
    <scope>NUCLEOTIDE SEQUENCE [LARGE SCALE GENOMIC DNA]</scope>
    <source>
        <strain evidence="9 10">HTCC2181</strain>
    </source>
</reference>
<dbReference type="PROSITE" id="PS51186">
    <property type="entry name" value="GNAT"/>
    <property type="match status" value="1"/>
</dbReference>
<dbReference type="Gene3D" id="1.10.260.40">
    <property type="entry name" value="lambda repressor-like DNA-binding domains"/>
    <property type="match status" value="1"/>
</dbReference>
<dbReference type="CDD" id="cd00093">
    <property type="entry name" value="HTH_XRE"/>
    <property type="match status" value="1"/>
</dbReference>
<evidence type="ECO:0000256" key="2">
    <source>
        <dbReference type="ARBA" id="ARBA00009145"/>
    </source>
</evidence>
<comment type="subcellular location">
    <subcellularLocation>
        <location evidence="6">Cytoplasm</location>
    </subcellularLocation>
</comment>
<dbReference type="InterPro" id="IPR000182">
    <property type="entry name" value="GNAT_dom"/>
</dbReference>
<evidence type="ECO:0000256" key="1">
    <source>
        <dbReference type="ARBA" id="ARBA00004925"/>
    </source>
</evidence>
<dbReference type="GO" id="GO:0003677">
    <property type="term" value="F:DNA binding"/>
    <property type="evidence" value="ECO:0007669"/>
    <property type="project" value="InterPro"/>
</dbReference>
<proteinExistence type="inferred from homology"/>
<evidence type="ECO:0000256" key="4">
    <source>
        <dbReference type="ARBA" id="ARBA00023315"/>
    </source>
</evidence>
<dbReference type="InterPro" id="IPR010982">
    <property type="entry name" value="Lambda_DNA-bd_dom_sf"/>
</dbReference>
<sequence>MQKIVGNNIRELRTLHGLTLNAFAEKLALSPSNLSRIERGSLNIKVSLLQKIAEVLGTSPHVFFNKYGQNTGPIKSIKDFTHQFRESSRYINEYSGKTFVIGFGGEIIQDNQLISLVHDINLLQSLNIRIVLVYGIRPQIDFLLNKKSTETMVNNIRVTTKDSMGHVIDVNGRIKTTIECAFSSKPLGVLSTNIDSKVSSGNFLTARPLGVINGIDMQLTGQIRRVDTDSIINKLDNKEVVLISPLGYSPVGDIFNLSFEHVASHVASFIKADKLIFYISQNGIQNMRGELISELTTIKAENLLSNIEKNGSPKKAPYLSYSDFNILKSCMHAIKHNVPKVHLINRHVTGSIIAELFTEKGSGTIFTDHPREIIRQAESKDLKKIYQLISPLGSKGILIDRAEDLVAQDISHFYVIEHAHDLIGCAALYQYEEMIEMACFAINNDYQNKGHGKKLLEYCEKVCKKIGAGSIFVFTTQSEHWFIENGFVLGDKNNMPNSRKEFYQPERNPKYFTKKL</sequence>
<dbReference type="SUPFAM" id="SSF55729">
    <property type="entry name" value="Acyl-CoA N-acyltransferases (Nat)"/>
    <property type="match status" value="1"/>
</dbReference>
<dbReference type="SUPFAM" id="SSF53633">
    <property type="entry name" value="Carbamate kinase-like"/>
    <property type="match status" value="1"/>
</dbReference>
<dbReference type="Gene3D" id="3.40.1160.10">
    <property type="entry name" value="Acetylglutamate kinase-like"/>
    <property type="match status" value="1"/>
</dbReference>
<dbReference type="Pfam" id="PF00696">
    <property type="entry name" value="AA_kinase"/>
    <property type="match status" value="1"/>
</dbReference>
<evidence type="ECO:0000256" key="6">
    <source>
        <dbReference type="HAMAP-Rule" id="MF_01105"/>
    </source>
</evidence>
<dbReference type="Gene3D" id="3.40.630.30">
    <property type="match status" value="1"/>
</dbReference>
<feature type="domain" description="N-acetyltransferase" evidence="8">
    <location>
        <begin position="372"/>
        <end position="516"/>
    </location>
</feature>
<evidence type="ECO:0000256" key="3">
    <source>
        <dbReference type="ARBA" id="ARBA00022679"/>
    </source>
</evidence>
<dbReference type="NCBIfam" id="NF003641">
    <property type="entry name" value="PRK05279.1"/>
    <property type="match status" value="1"/>
</dbReference>
<organism evidence="9 10">
    <name type="scientific">Methylophilales bacterium HTCC2181</name>
    <dbReference type="NCBI Taxonomy" id="383631"/>
    <lineage>
        <taxon>Bacteria</taxon>
        <taxon>Pseudomonadati</taxon>
        <taxon>Pseudomonadota</taxon>
        <taxon>Betaproteobacteria</taxon>
        <taxon>Nitrosomonadales</taxon>
        <taxon>OM43 clade</taxon>
    </lineage>
</organism>
<dbReference type="InterPro" id="IPR036393">
    <property type="entry name" value="AceGlu_kinase-like_sf"/>
</dbReference>
<evidence type="ECO:0000259" key="8">
    <source>
        <dbReference type="PROSITE" id="PS51186"/>
    </source>
</evidence>
<dbReference type="GO" id="GO:0004042">
    <property type="term" value="F:L-glutamate N-acetyltransferase activity"/>
    <property type="evidence" value="ECO:0007669"/>
    <property type="project" value="UniProtKB-UniRule"/>
</dbReference>
<dbReference type="UniPathway" id="UPA00068">
    <property type="reaction ID" value="UER00106"/>
</dbReference>
<dbReference type="EC" id="2.3.1.1" evidence="6"/>
<dbReference type="HAMAP" id="MF_01105">
    <property type="entry name" value="N_acetyl_glu_synth"/>
    <property type="match status" value="1"/>
</dbReference>
<comment type="caution">
    <text evidence="9">The sequence shown here is derived from an EMBL/GenBank/DDBJ whole genome shotgun (WGS) entry which is preliminary data.</text>
</comment>
<keyword evidence="4 6" id="KW-0012">Acyltransferase</keyword>
<dbReference type="GO" id="GO:0006526">
    <property type="term" value="P:L-arginine biosynthetic process"/>
    <property type="evidence" value="ECO:0007669"/>
    <property type="project" value="UniProtKB-UniRule"/>
</dbReference>
<keyword evidence="3 6" id="KW-0808">Transferase</keyword>
<dbReference type="CDD" id="cd04301">
    <property type="entry name" value="NAT_SF"/>
    <property type="match status" value="1"/>
</dbReference>
<protein>
    <recommendedName>
        <fullName evidence="6">Amino-acid acetyltransferase</fullName>
        <ecNumber evidence="6">2.3.1.1</ecNumber>
    </recommendedName>
    <alternativeName>
        <fullName evidence="6">N-acetylglutamate synthase</fullName>
        <shortName evidence="6">AGS</shortName>
        <shortName evidence="6">NAGS</shortName>
    </alternativeName>
</protein>
<name>A0P5L9_9PROT</name>
<dbReference type="Pfam" id="PF01381">
    <property type="entry name" value="HTH_3"/>
    <property type="match status" value="1"/>
</dbReference>
<dbReference type="OrthoDB" id="9802238at2"/>
<dbReference type="PANTHER" id="PTHR30602:SF12">
    <property type="entry name" value="AMINO-ACID ACETYLTRANSFERASE NAGS1, CHLOROPLASTIC-RELATED"/>
    <property type="match status" value="1"/>
</dbReference>
<dbReference type="Pfam" id="PF00583">
    <property type="entry name" value="Acetyltransf_1"/>
    <property type="match status" value="1"/>
</dbReference>
<gene>
    <name evidence="6" type="primary">argA</name>
    <name evidence="9" type="ORF">MB2181_02110</name>
</gene>
<dbReference type="EMBL" id="AAUX01000001">
    <property type="protein sequence ID" value="EAV46829.1"/>
    <property type="molecule type" value="Genomic_DNA"/>
</dbReference>
<evidence type="ECO:0000313" key="9">
    <source>
        <dbReference type="EMBL" id="EAV46829.1"/>
    </source>
</evidence>
<comment type="pathway">
    <text evidence="1 6">Amino-acid biosynthesis; L-arginine biosynthesis; N(2)-acetyl-L-ornithine from L-glutamate: step 1/4.</text>
</comment>
<keyword evidence="6" id="KW-0055">Arginine biosynthesis</keyword>
<dbReference type="InterPro" id="IPR001387">
    <property type="entry name" value="Cro/C1-type_HTH"/>
</dbReference>
<accession>A0P5L9</accession>
<dbReference type="InterPro" id="IPR010167">
    <property type="entry name" value="NH2A_AcTrfase"/>
</dbReference>
<dbReference type="GO" id="GO:0005737">
    <property type="term" value="C:cytoplasm"/>
    <property type="evidence" value="ECO:0007669"/>
    <property type="project" value="UniProtKB-SubCell"/>
</dbReference>
<comment type="catalytic activity">
    <reaction evidence="5 6">
        <text>L-glutamate + acetyl-CoA = N-acetyl-L-glutamate + CoA + H(+)</text>
        <dbReference type="Rhea" id="RHEA:24292"/>
        <dbReference type="ChEBI" id="CHEBI:15378"/>
        <dbReference type="ChEBI" id="CHEBI:29985"/>
        <dbReference type="ChEBI" id="CHEBI:44337"/>
        <dbReference type="ChEBI" id="CHEBI:57287"/>
        <dbReference type="ChEBI" id="CHEBI:57288"/>
        <dbReference type="EC" id="2.3.1.1"/>
    </reaction>
</comment>
<comment type="similarity">
    <text evidence="2 6">Belongs to the acetyltransferase family. ArgA subfamily.</text>
</comment>
<dbReference type="PROSITE" id="PS50943">
    <property type="entry name" value="HTH_CROC1"/>
    <property type="match status" value="1"/>
</dbReference>
<evidence type="ECO:0000313" key="10">
    <source>
        <dbReference type="Proteomes" id="UP000054262"/>
    </source>
</evidence>
<evidence type="ECO:0000259" key="7">
    <source>
        <dbReference type="PROSITE" id="PS50943"/>
    </source>
</evidence>
<dbReference type="PIRSF" id="PIRSF000423">
    <property type="entry name" value="ArgA"/>
    <property type="match status" value="1"/>
</dbReference>
<keyword evidence="6" id="KW-0963">Cytoplasm</keyword>
<dbReference type="SUPFAM" id="SSF47413">
    <property type="entry name" value="lambda repressor-like DNA-binding domains"/>
    <property type="match status" value="1"/>
</dbReference>
<dbReference type="PANTHER" id="PTHR30602">
    <property type="entry name" value="AMINO-ACID ACETYLTRANSFERASE"/>
    <property type="match status" value="1"/>
</dbReference>
<comment type="miscellaneous">
    <text evidence="6">In bacteria which possess the bifunctional enzyme ornithine acetyltransferase/N-acetylglutamate synthase (ArgJ), ArgA fulfills an anaplerotic role.</text>
</comment>
<dbReference type="InterPro" id="IPR001048">
    <property type="entry name" value="Asp/Glu/Uridylate_kinase"/>
</dbReference>
<keyword evidence="10" id="KW-1185">Reference proteome</keyword>
<dbReference type="SMART" id="SM00530">
    <property type="entry name" value="HTH_XRE"/>
    <property type="match status" value="1"/>
</dbReference>
<evidence type="ECO:0000256" key="5">
    <source>
        <dbReference type="ARBA" id="ARBA00048372"/>
    </source>
</evidence>
<dbReference type="NCBIfam" id="TIGR01890">
    <property type="entry name" value="N-Ac-Glu-synth"/>
    <property type="match status" value="1"/>
</dbReference>
<dbReference type="AlphaFoldDB" id="A0P5L9"/>